<dbReference type="Gene3D" id="2.60.120.560">
    <property type="entry name" value="Exo-inulinase, domain 1"/>
    <property type="match status" value="1"/>
</dbReference>
<dbReference type="PANTHER" id="PTHR31953">
    <property type="entry name" value="BETA-FRUCTOFURANOSIDASE, INSOLUBLE ISOENZYME CWINV1-RELATED"/>
    <property type="match status" value="1"/>
</dbReference>
<evidence type="ECO:0000256" key="3">
    <source>
        <dbReference type="ARBA" id="ARBA00023295"/>
    </source>
</evidence>
<dbReference type="Proteomes" id="UP000256970">
    <property type="component" value="Unassembled WGS sequence"/>
</dbReference>
<dbReference type="InterPro" id="IPR013189">
    <property type="entry name" value="Glyco_hydro_32_C"/>
</dbReference>
<dbReference type="Pfam" id="PF08244">
    <property type="entry name" value="Glyco_hydro_32C"/>
    <property type="match status" value="1"/>
</dbReference>
<feature type="domain" description="Glycosyl hydrolase family 32 N-terminal" evidence="6">
    <location>
        <begin position="361"/>
        <end position="458"/>
    </location>
</feature>
<dbReference type="GO" id="GO:0004553">
    <property type="term" value="F:hydrolase activity, hydrolyzing O-glycosyl compounds"/>
    <property type="evidence" value="ECO:0007669"/>
    <property type="project" value="InterPro"/>
</dbReference>
<sequence>MALVEHEDKPQFHIAPAAGWVNDPNGPFMYKGQYHLFYQHLPEGCEWAFGLVWGHAVSRDLIHWEHLPHAMVPTAKSLDADGCFSGCATIDTDGTPILLYTGVRLRTNPDAQPPPPPECDLNLPFIESQLYATPADPDDPLLVSWVKEAAPFIGVPPPNMNLTGWRDPFVVERPCSANDHEWVVLMGSGIKEVGGATIVYRTRTLRDAASWRYDGLLCVGDGDTGAVWECPLIVQLNPLPAGALPLGSSNHARLAMGNRKHSLSRLNSSSSGSGIAAPPAAADGPMQHHSDPQQQQHDSSIISSSACSCDGISITADCTSSSSNGSSSGSSSEPPYALVNAWGGPPPGCSMAGVAAGSWDERYSHFYSISPDACTNPTIYWLGRYSNGRFDLENAKGPLRLDLGDTLYAPNVMRDDAGRVILWGWLQERRTVGTYDYAGCMTVPRLLHLDGDRLVQLPAPELLSLRQGEAWQASHVQLGGPQASLPVPGLVGSRCLDIEGEAWQASHVQLGGPQASLPVPGLVGSRCLDIEAVFSQGSASTVGVLLRSWHQGGEGGAAVLFNWESGLLEVVFEALDPATMSFSLTAPMARRIGGPLQQKSGQPLALRLLLDASCLEIFTGTGEVLSTRIYRGSPPHGHADAGIEFVALDGDARLDRVAAYEMASCIAAPHKRQWQSQQQQQAAAAAGEVQDLFDELAALHQQDEQQQQQNASLSLSSSLKGQPSLLLQQEQQQQQQLASPRAAEIAGKLQQLALAGVGLGEEQQLLHVEHVAVPEEELCADIFDFE</sequence>
<dbReference type="SUPFAM" id="SSF49899">
    <property type="entry name" value="Concanavalin A-like lectins/glucanases"/>
    <property type="match status" value="1"/>
</dbReference>
<accession>A0A383VUZ9</accession>
<evidence type="ECO:0008006" key="11">
    <source>
        <dbReference type="Google" id="ProtNLM"/>
    </source>
</evidence>
<keyword evidence="3 4" id="KW-0326">Glycosidase</keyword>
<feature type="domain" description="Glycosyl hydrolase family 32 C-terminal" evidence="7">
    <location>
        <begin position="523"/>
        <end position="660"/>
    </location>
</feature>
<reference evidence="8 10" key="1">
    <citation type="submission" date="2016-10" db="EMBL/GenBank/DDBJ databases">
        <authorList>
            <person name="Cai Z."/>
        </authorList>
    </citation>
    <scope>NUCLEOTIDE SEQUENCE [LARGE SCALE GENOMIC DNA]</scope>
</reference>
<dbReference type="CDD" id="cd08996">
    <property type="entry name" value="GH32_FFase"/>
    <property type="match status" value="1"/>
</dbReference>
<dbReference type="SUPFAM" id="SSF75005">
    <property type="entry name" value="Arabinanase/levansucrase/invertase"/>
    <property type="match status" value="2"/>
</dbReference>
<name>A0A383VUZ9_TETOB</name>
<dbReference type="Pfam" id="PF00251">
    <property type="entry name" value="Glyco_hydro_32N"/>
    <property type="match status" value="2"/>
</dbReference>
<evidence type="ECO:0000259" key="7">
    <source>
        <dbReference type="Pfam" id="PF08244"/>
    </source>
</evidence>
<dbReference type="Gene3D" id="2.115.10.20">
    <property type="entry name" value="Glycosyl hydrolase domain, family 43"/>
    <property type="match status" value="2"/>
</dbReference>
<evidence type="ECO:0000256" key="2">
    <source>
        <dbReference type="ARBA" id="ARBA00022801"/>
    </source>
</evidence>
<evidence type="ECO:0000256" key="1">
    <source>
        <dbReference type="ARBA" id="ARBA00009902"/>
    </source>
</evidence>
<evidence type="ECO:0000313" key="8">
    <source>
        <dbReference type="EMBL" id="SZX69317.1"/>
    </source>
</evidence>
<evidence type="ECO:0000256" key="5">
    <source>
        <dbReference type="SAM" id="MobiDB-lite"/>
    </source>
</evidence>
<evidence type="ECO:0000313" key="10">
    <source>
        <dbReference type="Proteomes" id="UP000256970"/>
    </source>
</evidence>
<proteinExistence type="inferred from homology"/>
<keyword evidence="10" id="KW-1185">Reference proteome</keyword>
<feature type="domain" description="Glycosyl hydrolase family 32 N-terminal" evidence="6">
    <location>
        <begin position="13"/>
        <end position="237"/>
    </location>
</feature>
<dbReference type="InterPro" id="IPR018053">
    <property type="entry name" value="Glyco_hydro_32_AS"/>
</dbReference>
<dbReference type="AlphaFoldDB" id="A0A383VUZ9"/>
<dbReference type="InterPro" id="IPR050551">
    <property type="entry name" value="Fructan_Metab_Enzymes"/>
</dbReference>
<dbReference type="EMBL" id="FNXT01001211">
    <property type="protein sequence ID" value="SZX74272.1"/>
    <property type="molecule type" value="Genomic_DNA"/>
</dbReference>
<feature type="compositionally biased region" description="Low complexity" evidence="5">
    <location>
        <begin position="320"/>
        <end position="332"/>
    </location>
</feature>
<evidence type="ECO:0000256" key="4">
    <source>
        <dbReference type="RuleBase" id="RU362110"/>
    </source>
</evidence>
<dbReference type="SMART" id="SM00640">
    <property type="entry name" value="Glyco_32"/>
    <property type="match status" value="1"/>
</dbReference>
<feature type="region of interest" description="Disordered" evidence="5">
    <location>
        <begin position="259"/>
        <end position="300"/>
    </location>
</feature>
<dbReference type="InterPro" id="IPR013320">
    <property type="entry name" value="ConA-like_dom_sf"/>
</dbReference>
<comment type="similarity">
    <text evidence="1 4">Belongs to the glycosyl hydrolase 32 family.</text>
</comment>
<protein>
    <recommendedName>
        <fullName evidence="11">Glycosyl hydrolase family 32 N-terminal domain-containing protein</fullName>
    </recommendedName>
</protein>
<organism evidence="8 10">
    <name type="scientific">Tetradesmus obliquus</name>
    <name type="common">Green alga</name>
    <name type="synonym">Acutodesmus obliquus</name>
    <dbReference type="NCBI Taxonomy" id="3088"/>
    <lineage>
        <taxon>Eukaryota</taxon>
        <taxon>Viridiplantae</taxon>
        <taxon>Chlorophyta</taxon>
        <taxon>core chlorophytes</taxon>
        <taxon>Chlorophyceae</taxon>
        <taxon>CS clade</taxon>
        <taxon>Sphaeropleales</taxon>
        <taxon>Scenedesmaceae</taxon>
        <taxon>Tetradesmus</taxon>
    </lineage>
</organism>
<dbReference type="GO" id="GO:0005975">
    <property type="term" value="P:carbohydrate metabolic process"/>
    <property type="evidence" value="ECO:0007669"/>
    <property type="project" value="InterPro"/>
</dbReference>
<gene>
    <name evidence="9" type="ORF">BQ4739_LOCUS14564</name>
    <name evidence="8" type="ORF">BQ4739_LOCUS9604</name>
</gene>
<dbReference type="InterPro" id="IPR013148">
    <property type="entry name" value="Glyco_hydro_32_N"/>
</dbReference>
<evidence type="ECO:0000259" key="6">
    <source>
        <dbReference type="Pfam" id="PF00251"/>
    </source>
</evidence>
<feature type="region of interest" description="Disordered" evidence="5">
    <location>
        <begin position="320"/>
        <end position="339"/>
    </location>
</feature>
<dbReference type="InterPro" id="IPR001362">
    <property type="entry name" value="Glyco_hydro_32"/>
</dbReference>
<evidence type="ECO:0000313" key="9">
    <source>
        <dbReference type="EMBL" id="SZX74272.1"/>
    </source>
</evidence>
<feature type="compositionally biased region" description="Low complexity" evidence="5">
    <location>
        <begin position="268"/>
        <end position="285"/>
    </location>
</feature>
<keyword evidence="2 4" id="KW-0378">Hydrolase</keyword>
<dbReference type="InterPro" id="IPR023296">
    <property type="entry name" value="Glyco_hydro_beta-prop_sf"/>
</dbReference>
<dbReference type="STRING" id="3088.A0A383VUZ9"/>
<dbReference type="PROSITE" id="PS00609">
    <property type="entry name" value="GLYCOSYL_HYDROL_F32"/>
    <property type="match status" value="1"/>
</dbReference>
<dbReference type="EMBL" id="FNXT01000920">
    <property type="protein sequence ID" value="SZX69317.1"/>
    <property type="molecule type" value="Genomic_DNA"/>
</dbReference>